<comment type="caution">
    <text evidence="2">The sequence shown here is derived from an EMBL/GenBank/DDBJ whole genome shotgun (WGS) entry which is preliminary data.</text>
</comment>
<name>A0ABU4RET4_9FLAO</name>
<keyword evidence="1" id="KW-0732">Signal</keyword>
<keyword evidence="3" id="KW-1185">Reference proteome</keyword>
<dbReference type="RefSeq" id="WP_230004442.1">
    <property type="nucleotide sequence ID" value="NZ_CP087134.1"/>
</dbReference>
<feature type="chain" id="PRO_5045608019" evidence="1">
    <location>
        <begin position="24"/>
        <end position="415"/>
    </location>
</feature>
<evidence type="ECO:0000313" key="3">
    <source>
        <dbReference type="Proteomes" id="UP001273350"/>
    </source>
</evidence>
<dbReference type="SUPFAM" id="SSF82171">
    <property type="entry name" value="DPP6 N-terminal domain-like"/>
    <property type="match status" value="1"/>
</dbReference>
<evidence type="ECO:0000313" key="2">
    <source>
        <dbReference type="EMBL" id="MDX6190781.1"/>
    </source>
</evidence>
<sequence>MKTIKSKNLLAVLLLSATLFSCSSDDSKSDQVPTTEDGSKYVLGYQTATWNSNYMWSFESLDQLMTGTIDMTGKGIEQGGSYIPLANTMFACDNEVEGAAPFYLNSASKLVAGNRVFIESTFAYGVTDDNKLLIVGASWGGTSTDNELIIYDPAKEAITGRKFNNFTTTTGRFDFPTGVTVVGDKVFVSVFDRDASENWDIDQKKAYIRVYDYPSLNFVKRIADPRTTAVGMYYTNTGIIRTDSGNVYTFSSNAKAGGYNSIAESHSGILRINKGQTEFDASYFFDLEASSIGGKVLAAYPLGGEKAYIVYVPTADDTASWGFLNHTSYKFKSAIIDLPSKKVTQVTGLPGHAGDSYFGVGSLYTEGGNAYKAFVTKEEVRIYKINLETGVATAGAKVTGGGTDISAITKLKPRK</sequence>
<protein>
    <submittedName>
        <fullName evidence="2">DUF4374 domain-containing protein</fullName>
    </submittedName>
</protein>
<organism evidence="2 3">
    <name type="scientific">Flavobacterium cupriresistens</name>
    <dbReference type="NCBI Taxonomy" id="2893885"/>
    <lineage>
        <taxon>Bacteria</taxon>
        <taxon>Pseudomonadati</taxon>
        <taxon>Bacteroidota</taxon>
        <taxon>Flavobacteriia</taxon>
        <taxon>Flavobacteriales</taxon>
        <taxon>Flavobacteriaceae</taxon>
        <taxon>Flavobacterium</taxon>
    </lineage>
</organism>
<feature type="signal peptide" evidence="1">
    <location>
        <begin position="1"/>
        <end position="23"/>
    </location>
</feature>
<dbReference type="Proteomes" id="UP001273350">
    <property type="component" value="Unassembled WGS sequence"/>
</dbReference>
<dbReference type="EMBL" id="JAWXVI010000008">
    <property type="protein sequence ID" value="MDX6190781.1"/>
    <property type="molecule type" value="Genomic_DNA"/>
</dbReference>
<dbReference type="PROSITE" id="PS51257">
    <property type="entry name" value="PROKAR_LIPOPROTEIN"/>
    <property type="match status" value="1"/>
</dbReference>
<reference evidence="2 3" key="1">
    <citation type="submission" date="2023-11" db="EMBL/GenBank/DDBJ databases">
        <title>Unpublished Manusciprt.</title>
        <authorList>
            <person name="Saticioglu I.B."/>
            <person name="Ay H."/>
            <person name="Ajmi N."/>
            <person name="Altun S."/>
            <person name="Duman M."/>
        </authorList>
    </citation>
    <scope>NUCLEOTIDE SEQUENCE [LARGE SCALE GENOMIC DNA]</scope>
    <source>
        <strain evidence="2 3">Fl-318</strain>
    </source>
</reference>
<evidence type="ECO:0000256" key="1">
    <source>
        <dbReference type="SAM" id="SignalP"/>
    </source>
</evidence>
<accession>A0ABU4RET4</accession>
<proteinExistence type="predicted"/>
<gene>
    <name evidence="2" type="ORF">SGQ83_15585</name>
</gene>